<dbReference type="InterPro" id="IPR025202">
    <property type="entry name" value="PLD-like_dom"/>
</dbReference>
<accession>A0ABW3RAC6</accession>
<dbReference type="Gene3D" id="3.30.870.10">
    <property type="entry name" value="Endonuclease Chain A"/>
    <property type="match status" value="1"/>
</dbReference>
<organism evidence="2 3">
    <name type="scientific">Hwangdonia seohaensis</name>
    <dbReference type="NCBI Taxonomy" id="1240727"/>
    <lineage>
        <taxon>Bacteria</taxon>
        <taxon>Pseudomonadati</taxon>
        <taxon>Bacteroidota</taxon>
        <taxon>Flavobacteriia</taxon>
        <taxon>Flavobacteriales</taxon>
        <taxon>Flavobacteriaceae</taxon>
        <taxon>Hwangdonia</taxon>
    </lineage>
</organism>
<evidence type="ECO:0000313" key="3">
    <source>
        <dbReference type="Proteomes" id="UP001597163"/>
    </source>
</evidence>
<keyword evidence="3" id="KW-1185">Reference proteome</keyword>
<dbReference type="PROSITE" id="PS50035">
    <property type="entry name" value="PLD"/>
    <property type="match status" value="1"/>
</dbReference>
<evidence type="ECO:0000313" key="2">
    <source>
        <dbReference type="EMBL" id="MFD1161892.1"/>
    </source>
</evidence>
<dbReference type="Gene3D" id="6.10.140.530">
    <property type="match status" value="1"/>
</dbReference>
<evidence type="ECO:0000259" key="1">
    <source>
        <dbReference type="PROSITE" id="PS50035"/>
    </source>
</evidence>
<dbReference type="RefSeq" id="WP_311937666.1">
    <property type="nucleotide sequence ID" value="NZ_JAVSCK010000002.1"/>
</dbReference>
<dbReference type="Pfam" id="PF13091">
    <property type="entry name" value="PLDc_2"/>
    <property type="match status" value="1"/>
</dbReference>
<feature type="domain" description="PLD phosphodiesterase" evidence="1">
    <location>
        <begin position="95"/>
        <end position="125"/>
    </location>
</feature>
<dbReference type="Pfam" id="PF03457">
    <property type="entry name" value="HA"/>
    <property type="match status" value="1"/>
</dbReference>
<dbReference type="EMBL" id="JBHTLJ010000002">
    <property type="protein sequence ID" value="MFD1161892.1"/>
    <property type="molecule type" value="Genomic_DNA"/>
</dbReference>
<name>A0ABW3RAC6_9FLAO</name>
<reference evidence="3" key="1">
    <citation type="journal article" date="2019" name="Int. J. Syst. Evol. Microbiol.">
        <title>The Global Catalogue of Microorganisms (GCM) 10K type strain sequencing project: providing services to taxonomists for standard genome sequencing and annotation.</title>
        <authorList>
            <consortium name="The Broad Institute Genomics Platform"/>
            <consortium name="The Broad Institute Genome Sequencing Center for Infectious Disease"/>
            <person name="Wu L."/>
            <person name="Ma J."/>
        </authorList>
    </citation>
    <scope>NUCLEOTIDE SEQUENCE [LARGE SCALE GENOMIC DNA]</scope>
    <source>
        <strain evidence="3">CCUG 63246</strain>
    </source>
</reference>
<dbReference type="Proteomes" id="UP001597163">
    <property type="component" value="Unassembled WGS sequence"/>
</dbReference>
<proteinExistence type="predicted"/>
<protein>
    <submittedName>
        <fullName evidence="2">Helicase associated domain protein</fullName>
    </submittedName>
</protein>
<sequence>MIAEFIGQGLFEDTEESIGNHVCSTLNKISFNEVTFFNAFLRSKGLEKLKPFIKKAQENGTNFTFFIGIDDKITSKEALEMLLELKIDSYVYSSKQYIYHPKVYVFEGDVRNRIITGSSNLTKSGLFYNIESSILLDFTNEDKGGNKVLNQLKDYFSPLLEFTSDNLDKVTQEHIDYLANESLISIEKYESDENSLLDFHDNSKRRFKNPEIGTLGEIEITENARQSKKYKFKITEEYLEKWDGMFERMKAYKEKFGRTTVSKNNTDDKTLIGWYYKQKWIYNDSELEMPEEHLKKLESIDFYFGDGKDERSDFIRKRWLKLLSKALKQGEEVSQIHSYTFEGENLGTWLQESKKDPETRALIEKTGFDYNKKSRSPKNSAIRFLAHLEEDINPKKSKYQTLFNSRIIHRKDKIPDYLINEINKLWKQKFKEDRSWIKKSRVKDYTEEWKKFRNNKSINPEGKWFKPKPYMGNIYEWVWGKRKNKSKMDLVIDKFNQEELKELKNEGFPIE</sequence>
<dbReference type="InterPro" id="IPR001736">
    <property type="entry name" value="PLipase_D/transphosphatidylase"/>
</dbReference>
<comment type="caution">
    <text evidence="2">The sequence shown here is derived from an EMBL/GenBank/DDBJ whole genome shotgun (WGS) entry which is preliminary data.</text>
</comment>
<dbReference type="InterPro" id="IPR005114">
    <property type="entry name" value="Helicase_assoc"/>
</dbReference>
<dbReference type="SUPFAM" id="SSF56024">
    <property type="entry name" value="Phospholipase D/nuclease"/>
    <property type="match status" value="1"/>
</dbReference>
<gene>
    <name evidence="2" type="ORF">ACFQ2E_05660</name>
</gene>